<organism evidence="2 3">
    <name type="scientific">Trichostrongylus colubriformis</name>
    <name type="common">Black scour worm</name>
    <dbReference type="NCBI Taxonomy" id="6319"/>
    <lineage>
        <taxon>Eukaryota</taxon>
        <taxon>Metazoa</taxon>
        <taxon>Ecdysozoa</taxon>
        <taxon>Nematoda</taxon>
        <taxon>Chromadorea</taxon>
        <taxon>Rhabditida</taxon>
        <taxon>Rhabditina</taxon>
        <taxon>Rhabditomorpha</taxon>
        <taxon>Strongyloidea</taxon>
        <taxon>Trichostrongylidae</taxon>
        <taxon>Trichostrongylus</taxon>
    </lineage>
</organism>
<feature type="signal peptide" evidence="1">
    <location>
        <begin position="1"/>
        <end position="26"/>
    </location>
</feature>
<feature type="chain" id="PRO_5043049123" evidence="1">
    <location>
        <begin position="27"/>
        <end position="120"/>
    </location>
</feature>
<protein>
    <submittedName>
        <fullName evidence="2">Uncharacterized protein</fullName>
    </submittedName>
</protein>
<sequence>MITTTSTFRLTLIIAIATFVEPAGDASHLHKKLAEVKRKQGLDNVSDTHKAIYPIRHHSIKHVDVLPMISDYHSVNRERSKVIADHPIHGPLYVNPLSKVSLSELINIDGGVAHLRSGRR</sequence>
<evidence type="ECO:0000313" key="2">
    <source>
        <dbReference type="EMBL" id="KAK5977944.1"/>
    </source>
</evidence>
<evidence type="ECO:0000256" key="1">
    <source>
        <dbReference type="SAM" id="SignalP"/>
    </source>
</evidence>
<proteinExistence type="predicted"/>
<comment type="caution">
    <text evidence="2">The sequence shown here is derived from an EMBL/GenBank/DDBJ whole genome shotgun (WGS) entry which is preliminary data.</text>
</comment>
<name>A0AAN8J223_TRICO</name>
<reference evidence="2 3" key="1">
    <citation type="submission" date="2019-10" db="EMBL/GenBank/DDBJ databases">
        <title>Assembly and Annotation for the nematode Trichostrongylus colubriformis.</title>
        <authorList>
            <person name="Martin J."/>
        </authorList>
    </citation>
    <scope>NUCLEOTIDE SEQUENCE [LARGE SCALE GENOMIC DNA]</scope>
    <source>
        <strain evidence="2">G859</strain>
        <tissue evidence="2">Whole worm</tissue>
    </source>
</reference>
<accession>A0AAN8J223</accession>
<dbReference type="EMBL" id="WIXE01010009">
    <property type="protein sequence ID" value="KAK5977944.1"/>
    <property type="molecule type" value="Genomic_DNA"/>
</dbReference>
<keyword evidence="3" id="KW-1185">Reference proteome</keyword>
<keyword evidence="1" id="KW-0732">Signal</keyword>
<dbReference type="AlphaFoldDB" id="A0AAN8J223"/>
<gene>
    <name evidence="2" type="ORF">GCK32_001971</name>
</gene>
<dbReference type="Proteomes" id="UP001331761">
    <property type="component" value="Unassembled WGS sequence"/>
</dbReference>
<evidence type="ECO:0000313" key="3">
    <source>
        <dbReference type="Proteomes" id="UP001331761"/>
    </source>
</evidence>